<evidence type="ECO:0000256" key="5">
    <source>
        <dbReference type="ARBA" id="ARBA00023049"/>
    </source>
</evidence>
<dbReference type="Proteomes" id="UP001470230">
    <property type="component" value="Unassembled WGS sequence"/>
</dbReference>
<evidence type="ECO:0000313" key="10">
    <source>
        <dbReference type="EMBL" id="KAK8887796.1"/>
    </source>
</evidence>
<comment type="similarity">
    <text evidence="7">Belongs to the peptidase M48A family.</text>
</comment>
<feature type="transmembrane region" description="Helical" evidence="7">
    <location>
        <begin position="277"/>
        <end position="296"/>
    </location>
</feature>
<keyword evidence="4 7" id="KW-0862">Zinc</keyword>
<keyword evidence="7" id="KW-0256">Endoplasmic reticulum</keyword>
<feature type="transmembrane region" description="Helical" evidence="7">
    <location>
        <begin position="141"/>
        <end position="161"/>
    </location>
</feature>
<feature type="transmembrane region" description="Helical" evidence="7">
    <location>
        <begin position="167"/>
        <end position="188"/>
    </location>
</feature>
<evidence type="ECO:0000256" key="3">
    <source>
        <dbReference type="ARBA" id="ARBA00022801"/>
    </source>
</evidence>
<dbReference type="GO" id="GO:0008237">
    <property type="term" value="F:metallopeptidase activity"/>
    <property type="evidence" value="ECO:0007669"/>
    <property type="project" value="UniProtKB-KW"/>
</dbReference>
<gene>
    <name evidence="10" type="ORF">M9Y10_038853</name>
</gene>
<dbReference type="InterPro" id="IPR001915">
    <property type="entry name" value="Peptidase_M48"/>
</dbReference>
<sequence length="406" mass="46771">MFVEIAVGCTVFEILFELYLEFRQLNHLKKTTKPVDIFKDTIKEEDFKKSVDYQIDVTKFGILTKIVSTSILTPFIIKYLWDITAYGNEIIHSCLFTTFSSLIDVIISIPFSYYRKFVIEEKYGFNNSTIKLWISDIIKSFLVETIMSSILYSILIFLYNWAGPKFIPIAFVFFFGFVVILQILYPIVIMPLFTKLSEIPEGEIKNSINDLAKETNFNIKEIYQTDDSKRSSKQNAFMMGLFTHKVALADTLIKKCDADEIKAVVGHEIGHSKHRHIWKLIFINQAAFTLTCFLLNVTLKSTRPFVDFGFTDEKPFIIGLIISTLISSPINALLSLPLNMLIRHFEYQADEYAASRGLKLEEALLKISTENKSEVEPEPLYSAFSDSHPTLYQRVIAIREVQKKLK</sequence>
<proteinExistence type="inferred from homology"/>
<evidence type="ECO:0000256" key="7">
    <source>
        <dbReference type="RuleBase" id="RU366005"/>
    </source>
</evidence>
<feature type="domain" description="Peptidase M48" evidence="8">
    <location>
        <begin position="200"/>
        <end position="400"/>
    </location>
</feature>
<comment type="caution">
    <text evidence="7">Lacks conserved residue(s) required for the propagation of feature annotation.</text>
</comment>
<dbReference type="InterPro" id="IPR032456">
    <property type="entry name" value="Peptidase_M48_N"/>
</dbReference>
<feature type="transmembrane region" description="Helical" evidence="7">
    <location>
        <begin position="316"/>
        <end position="336"/>
    </location>
</feature>
<evidence type="ECO:0000259" key="9">
    <source>
        <dbReference type="Pfam" id="PF16491"/>
    </source>
</evidence>
<name>A0ABR2KAL0_9EUKA</name>
<feature type="domain" description="CAAX prenyl protease 1 N-terminal" evidence="9">
    <location>
        <begin position="24"/>
        <end position="195"/>
    </location>
</feature>
<dbReference type="EC" id="3.4.24.84" evidence="7"/>
<dbReference type="Gene3D" id="3.30.2010.10">
    <property type="entry name" value="Metalloproteases ('zincins'), catalytic domain"/>
    <property type="match status" value="1"/>
</dbReference>
<comment type="cofactor">
    <cofactor evidence="7">
        <name>Zn(2+)</name>
        <dbReference type="ChEBI" id="CHEBI:29105"/>
    </cofactor>
    <text evidence="7">Binds 1 zinc ion per subunit.</text>
</comment>
<organism evidence="10 11">
    <name type="scientific">Tritrichomonas musculus</name>
    <dbReference type="NCBI Taxonomy" id="1915356"/>
    <lineage>
        <taxon>Eukaryota</taxon>
        <taxon>Metamonada</taxon>
        <taxon>Parabasalia</taxon>
        <taxon>Tritrichomonadida</taxon>
        <taxon>Tritrichomonadidae</taxon>
        <taxon>Tritrichomonas</taxon>
    </lineage>
</organism>
<evidence type="ECO:0000256" key="4">
    <source>
        <dbReference type="ARBA" id="ARBA00022833"/>
    </source>
</evidence>
<protein>
    <recommendedName>
        <fullName evidence="7">CAAX prenyl protease</fullName>
        <ecNumber evidence="7">3.4.24.84</ecNumber>
    </recommendedName>
</protein>
<comment type="subcellular location">
    <subcellularLocation>
        <location evidence="7">Endoplasmic reticulum membrane</location>
        <topology evidence="7">Multi-pass membrane protein</topology>
    </subcellularLocation>
</comment>
<comment type="catalytic activity">
    <reaction evidence="6 7">
        <text>Hydrolyzes the peptide bond -P2-(S-farnesyl or geranylgeranyl)C-P1'-P2'-P3'-COOH where P1' and P2' are amino acids with aliphatic side chains and P3' is any C-terminal residue.</text>
        <dbReference type="EC" id="3.4.24.84"/>
    </reaction>
</comment>
<keyword evidence="7" id="KW-1133">Transmembrane helix</keyword>
<evidence type="ECO:0000259" key="8">
    <source>
        <dbReference type="Pfam" id="PF01435"/>
    </source>
</evidence>
<keyword evidence="7" id="KW-0812">Transmembrane</keyword>
<comment type="function">
    <text evidence="7">Proteolytically removes the C-terminal three residues of farnesylated proteins.</text>
</comment>
<evidence type="ECO:0000256" key="2">
    <source>
        <dbReference type="ARBA" id="ARBA00022723"/>
    </source>
</evidence>
<evidence type="ECO:0000256" key="6">
    <source>
        <dbReference type="ARBA" id="ARBA00044456"/>
    </source>
</evidence>
<keyword evidence="11" id="KW-1185">Reference proteome</keyword>
<dbReference type="EMBL" id="JAPFFF010000006">
    <property type="protein sequence ID" value="KAK8887796.1"/>
    <property type="molecule type" value="Genomic_DNA"/>
</dbReference>
<dbReference type="Pfam" id="PF16491">
    <property type="entry name" value="Peptidase_M48_N"/>
    <property type="match status" value="1"/>
</dbReference>
<dbReference type="Pfam" id="PF01435">
    <property type="entry name" value="Peptidase_M48"/>
    <property type="match status" value="1"/>
</dbReference>
<dbReference type="CDD" id="cd07343">
    <property type="entry name" value="M48A_Zmpste24p_like"/>
    <property type="match status" value="1"/>
</dbReference>
<accession>A0ABR2KAL0</accession>
<keyword evidence="5 7" id="KW-0482">Metalloprotease</keyword>
<reference evidence="10 11" key="1">
    <citation type="submission" date="2024-04" db="EMBL/GenBank/DDBJ databases">
        <title>Tritrichomonas musculus Genome.</title>
        <authorList>
            <person name="Alves-Ferreira E."/>
            <person name="Grigg M."/>
            <person name="Lorenzi H."/>
            <person name="Galac M."/>
        </authorList>
    </citation>
    <scope>NUCLEOTIDE SEQUENCE [LARGE SCALE GENOMIC DNA]</scope>
    <source>
        <strain evidence="10 11">EAF2021</strain>
    </source>
</reference>
<keyword evidence="2 7" id="KW-0479">Metal-binding</keyword>
<evidence type="ECO:0000313" key="11">
    <source>
        <dbReference type="Proteomes" id="UP001470230"/>
    </source>
</evidence>
<dbReference type="InterPro" id="IPR027057">
    <property type="entry name" value="CAXX_Prtase_1"/>
</dbReference>
<dbReference type="PANTHER" id="PTHR10120">
    <property type="entry name" value="CAAX PRENYL PROTEASE 1"/>
    <property type="match status" value="1"/>
</dbReference>
<evidence type="ECO:0000256" key="1">
    <source>
        <dbReference type="ARBA" id="ARBA00022670"/>
    </source>
</evidence>
<keyword evidence="7" id="KW-0472">Membrane</keyword>
<keyword evidence="1 7" id="KW-0645">Protease</keyword>
<comment type="caution">
    <text evidence="10">The sequence shown here is derived from an EMBL/GenBank/DDBJ whole genome shotgun (WGS) entry which is preliminary data.</text>
</comment>
<keyword evidence="3 7" id="KW-0378">Hydrolase</keyword>